<feature type="domain" description="Ferrous iron transporter FeoA-like" evidence="2">
    <location>
        <begin position="1"/>
        <end position="73"/>
    </location>
</feature>
<dbReference type="RefSeq" id="WP_274373816.1">
    <property type="nucleotide sequence ID" value="NZ_CP072943.1"/>
</dbReference>
<gene>
    <name evidence="3" type="ORF">KAR29_01100</name>
</gene>
<keyword evidence="4" id="KW-1185">Reference proteome</keyword>
<reference evidence="4" key="1">
    <citation type="submission" date="2021-04" db="EMBL/GenBank/DDBJ databases">
        <title>A novel Synergistetes isolate from a pyrite-forming mixed culture.</title>
        <authorList>
            <person name="Bunk B."/>
            <person name="Sproer C."/>
            <person name="Spring S."/>
            <person name="Pester M."/>
        </authorList>
    </citation>
    <scope>NUCLEOTIDE SEQUENCE [LARGE SCALE GENOMIC DNA]</scope>
    <source>
        <strain evidence="4">J.5.4.2-T.3.5.2</strain>
    </source>
</reference>
<keyword evidence="1" id="KW-0408">Iron</keyword>
<dbReference type="AlphaFoldDB" id="A0A9Q7ARA7"/>
<name>A0A9Q7ARA7_9BACT</name>
<dbReference type="SUPFAM" id="SSF50037">
    <property type="entry name" value="C-terminal domain of transcriptional repressors"/>
    <property type="match status" value="1"/>
</dbReference>
<dbReference type="InterPro" id="IPR008988">
    <property type="entry name" value="Transcriptional_repressor_C"/>
</dbReference>
<evidence type="ECO:0000313" key="3">
    <source>
        <dbReference type="EMBL" id="QTX32571.1"/>
    </source>
</evidence>
<evidence type="ECO:0000256" key="1">
    <source>
        <dbReference type="ARBA" id="ARBA00023004"/>
    </source>
</evidence>
<dbReference type="SMART" id="SM00899">
    <property type="entry name" value="FeoA"/>
    <property type="match status" value="1"/>
</dbReference>
<dbReference type="Proteomes" id="UP000671879">
    <property type="component" value="Chromosome"/>
</dbReference>
<dbReference type="PANTHER" id="PTHR42954">
    <property type="entry name" value="FE(2+) TRANSPORT PROTEIN A"/>
    <property type="match status" value="1"/>
</dbReference>
<dbReference type="InterPro" id="IPR007167">
    <property type="entry name" value="Fe-transptr_FeoA-like"/>
</dbReference>
<dbReference type="GO" id="GO:0046914">
    <property type="term" value="F:transition metal ion binding"/>
    <property type="evidence" value="ECO:0007669"/>
    <property type="project" value="InterPro"/>
</dbReference>
<accession>A0A9Q7ARA7</accession>
<dbReference type="Pfam" id="PF04023">
    <property type="entry name" value="FeoA"/>
    <property type="match status" value="1"/>
</dbReference>
<sequence>MTLDEIKPGSRAIIRRNHAAGAVKQRMMDMGFHRDTVVEVVRNAPLVDPVEFLMDGQHVSLRHAEARLIEVDLP</sequence>
<evidence type="ECO:0000259" key="2">
    <source>
        <dbReference type="SMART" id="SM00899"/>
    </source>
</evidence>
<dbReference type="PANTHER" id="PTHR42954:SF2">
    <property type="entry name" value="FE(2+) TRANSPORT PROTEIN A"/>
    <property type="match status" value="1"/>
</dbReference>
<dbReference type="Gene3D" id="2.30.30.90">
    <property type="match status" value="1"/>
</dbReference>
<organism evidence="3 4">
    <name type="scientific">Aminithiophilus ramosus</name>
    <dbReference type="NCBI Taxonomy" id="3029084"/>
    <lineage>
        <taxon>Bacteria</taxon>
        <taxon>Thermotogati</taxon>
        <taxon>Synergistota</taxon>
        <taxon>Synergistia</taxon>
        <taxon>Synergistales</taxon>
        <taxon>Aminithiophilaceae</taxon>
        <taxon>Aminithiophilus</taxon>
    </lineage>
</organism>
<dbReference type="EMBL" id="CP072943">
    <property type="protein sequence ID" value="QTX32571.1"/>
    <property type="molecule type" value="Genomic_DNA"/>
</dbReference>
<dbReference type="InterPro" id="IPR038157">
    <property type="entry name" value="FeoA_core_dom"/>
</dbReference>
<proteinExistence type="predicted"/>
<evidence type="ECO:0000313" key="4">
    <source>
        <dbReference type="Proteomes" id="UP000671879"/>
    </source>
</evidence>
<protein>
    <submittedName>
        <fullName evidence="3">Ferrous iron transport protein A</fullName>
    </submittedName>
</protein>
<dbReference type="InterPro" id="IPR052713">
    <property type="entry name" value="FeoA"/>
</dbReference>
<dbReference type="KEGG" id="aram:KAR29_01100"/>